<evidence type="ECO:0000313" key="2">
    <source>
        <dbReference type="EMBL" id="PQJ14939.1"/>
    </source>
</evidence>
<dbReference type="RefSeq" id="WP_105000582.1">
    <property type="nucleotide sequence ID" value="NZ_MQVX01000001.1"/>
</dbReference>
<dbReference type="Gene3D" id="3.40.50.360">
    <property type="match status" value="1"/>
</dbReference>
<proteinExistence type="predicted"/>
<feature type="domain" description="NADPH-dependent FMN reductase-like" evidence="1">
    <location>
        <begin position="3"/>
        <end position="141"/>
    </location>
</feature>
<dbReference type="PANTHER" id="PTHR30543">
    <property type="entry name" value="CHROMATE REDUCTASE"/>
    <property type="match status" value="1"/>
</dbReference>
<dbReference type="GO" id="GO:0010181">
    <property type="term" value="F:FMN binding"/>
    <property type="evidence" value="ECO:0007669"/>
    <property type="project" value="TreeGrafter"/>
</dbReference>
<dbReference type="InterPro" id="IPR005025">
    <property type="entry name" value="FMN_Rdtase-like_dom"/>
</dbReference>
<organism evidence="2 3">
    <name type="scientific">Aureicoccus marinus</name>
    <dbReference type="NCBI Taxonomy" id="754435"/>
    <lineage>
        <taxon>Bacteria</taxon>
        <taxon>Pseudomonadati</taxon>
        <taxon>Bacteroidota</taxon>
        <taxon>Flavobacteriia</taxon>
        <taxon>Flavobacteriales</taxon>
        <taxon>Flavobacteriaceae</taxon>
        <taxon>Aureicoccus</taxon>
    </lineage>
</organism>
<evidence type="ECO:0000259" key="1">
    <source>
        <dbReference type="Pfam" id="PF03358"/>
    </source>
</evidence>
<dbReference type="Pfam" id="PF03358">
    <property type="entry name" value="FMN_red"/>
    <property type="match status" value="1"/>
</dbReference>
<protein>
    <submittedName>
        <fullName evidence="2">NADPH-dependent FMN reductase</fullName>
    </submittedName>
</protein>
<reference evidence="3" key="1">
    <citation type="submission" date="2016-11" db="EMBL/GenBank/DDBJ databases">
        <title>Trade-off between light-utilization and light-protection in marine flavobacteria.</title>
        <authorList>
            <person name="Kumagai Y."/>
            <person name="Yoshizawa S."/>
            <person name="Kogure K."/>
        </authorList>
    </citation>
    <scope>NUCLEOTIDE SEQUENCE [LARGE SCALE GENOMIC DNA]</scope>
    <source>
        <strain evidence="3">SG-18</strain>
    </source>
</reference>
<dbReference type="AlphaFoldDB" id="A0A2S7T4T5"/>
<sequence length="179" mass="19748">MSTILAFAGSNASASINYQLVSYASSQITEHSVNLLNLAHYPFPMYSIDLEQSEGFSNSLREFCASIQKAEGLVLSVSEHNSMPSAYFKNLLDWLSRVDRQFLANTKVFLMGTSPGQRGAMTAMKAVADLLPRFGAEVIAEFSLPSFGQNFDQEQGILDAEKKNEFEAVLNRFKQSLSA</sequence>
<gene>
    <name evidence="2" type="ORF">BST99_03595</name>
</gene>
<keyword evidence="3" id="KW-1185">Reference proteome</keyword>
<dbReference type="InterPro" id="IPR050712">
    <property type="entry name" value="NAD(P)H-dep_reductase"/>
</dbReference>
<dbReference type="GO" id="GO:0005829">
    <property type="term" value="C:cytosol"/>
    <property type="evidence" value="ECO:0007669"/>
    <property type="project" value="TreeGrafter"/>
</dbReference>
<dbReference type="EMBL" id="MQVX01000001">
    <property type="protein sequence ID" value="PQJ14939.1"/>
    <property type="molecule type" value="Genomic_DNA"/>
</dbReference>
<dbReference type="InterPro" id="IPR029039">
    <property type="entry name" value="Flavoprotein-like_sf"/>
</dbReference>
<accession>A0A2S7T4T5</accession>
<evidence type="ECO:0000313" key="3">
    <source>
        <dbReference type="Proteomes" id="UP000239366"/>
    </source>
</evidence>
<dbReference type="Proteomes" id="UP000239366">
    <property type="component" value="Unassembled WGS sequence"/>
</dbReference>
<dbReference type="GO" id="GO:0016491">
    <property type="term" value="F:oxidoreductase activity"/>
    <property type="evidence" value="ECO:0007669"/>
    <property type="project" value="InterPro"/>
</dbReference>
<dbReference type="PANTHER" id="PTHR30543:SF21">
    <property type="entry name" value="NAD(P)H-DEPENDENT FMN REDUCTASE LOT6"/>
    <property type="match status" value="1"/>
</dbReference>
<name>A0A2S7T4T5_9FLAO</name>
<dbReference type="SUPFAM" id="SSF52218">
    <property type="entry name" value="Flavoproteins"/>
    <property type="match status" value="1"/>
</dbReference>
<dbReference type="OrthoDB" id="5767802at2"/>
<comment type="caution">
    <text evidence="2">The sequence shown here is derived from an EMBL/GenBank/DDBJ whole genome shotgun (WGS) entry which is preliminary data.</text>
</comment>